<name>A0ABU3T5R8_9MICO</name>
<evidence type="ECO:0000256" key="3">
    <source>
        <dbReference type="ARBA" id="ARBA00023163"/>
    </source>
</evidence>
<dbReference type="PANTHER" id="PTHR33164">
    <property type="entry name" value="TRANSCRIPTIONAL REGULATOR, MARR FAMILY"/>
    <property type="match status" value="1"/>
</dbReference>
<dbReference type="Proteomes" id="UP001263371">
    <property type="component" value="Unassembled WGS sequence"/>
</dbReference>
<dbReference type="RefSeq" id="WP_315993926.1">
    <property type="nucleotide sequence ID" value="NZ_JAWDIS010000001.1"/>
</dbReference>
<organism evidence="5 6">
    <name type="scientific">Microbacterium galbum</name>
    <dbReference type="NCBI Taxonomy" id="3075994"/>
    <lineage>
        <taxon>Bacteria</taxon>
        <taxon>Bacillati</taxon>
        <taxon>Actinomycetota</taxon>
        <taxon>Actinomycetes</taxon>
        <taxon>Micrococcales</taxon>
        <taxon>Microbacteriaceae</taxon>
        <taxon>Microbacterium</taxon>
    </lineage>
</organism>
<reference evidence="5 6" key="1">
    <citation type="submission" date="2023-09" db="EMBL/GenBank/DDBJ databases">
        <title>Microbacterium fusihabitans sp. nov., Microbacterium phycihabitans sp. nov., and Microbacterium cervinum sp. nov., isolated from dried seaweeds of beach.</title>
        <authorList>
            <person name="Lee S.D."/>
        </authorList>
    </citation>
    <scope>NUCLEOTIDE SEQUENCE [LARGE SCALE GENOMIC DNA]</scope>
    <source>
        <strain evidence="5 6">KSW4-17</strain>
    </source>
</reference>
<protein>
    <submittedName>
        <fullName evidence="5">MarR family transcriptional regulator</fullName>
    </submittedName>
</protein>
<dbReference type="SMART" id="SM00347">
    <property type="entry name" value="HTH_MARR"/>
    <property type="match status" value="1"/>
</dbReference>
<feature type="domain" description="HTH marR-type" evidence="4">
    <location>
        <begin position="15"/>
        <end position="151"/>
    </location>
</feature>
<gene>
    <name evidence="5" type="ORF">RWH45_05780</name>
</gene>
<dbReference type="PANTHER" id="PTHR33164:SF106">
    <property type="entry name" value="TRANSCRIPTIONAL REGULATORY PROTEIN"/>
    <property type="match status" value="1"/>
</dbReference>
<dbReference type="PRINTS" id="PR00598">
    <property type="entry name" value="HTHMARR"/>
</dbReference>
<evidence type="ECO:0000256" key="1">
    <source>
        <dbReference type="ARBA" id="ARBA00023015"/>
    </source>
</evidence>
<sequence>MTGSDALSTSWSTDEVAVMHGLRDWSLASEELHRHLSAWMALPVTDADALGRIVWAEQSGHPLSPAELARQIGMTSGAVSVLIDRLERAGHVERHRGDADRRRVNLRPTSAARAGTADFLDAAGTEIAAAVRDTPAEELRVVRAFLDRMTSASGAANTRLRAG</sequence>
<keyword evidence="2" id="KW-0238">DNA-binding</keyword>
<evidence type="ECO:0000313" key="6">
    <source>
        <dbReference type="Proteomes" id="UP001263371"/>
    </source>
</evidence>
<evidence type="ECO:0000313" key="5">
    <source>
        <dbReference type="EMBL" id="MDU0366715.1"/>
    </source>
</evidence>
<dbReference type="SUPFAM" id="SSF46785">
    <property type="entry name" value="Winged helix' DNA-binding domain"/>
    <property type="match status" value="1"/>
</dbReference>
<dbReference type="InterPro" id="IPR036390">
    <property type="entry name" value="WH_DNA-bd_sf"/>
</dbReference>
<dbReference type="EMBL" id="JAWDIS010000001">
    <property type="protein sequence ID" value="MDU0366715.1"/>
    <property type="molecule type" value="Genomic_DNA"/>
</dbReference>
<dbReference type="Gene3D" id="1.10.10.10">
    <property type="entry name" value="Winged helix-like DNA-binding domain superfamily/Winged helix DNA-binding domain"/>
    <property type="match status" value="1"/>
</dbReference>
<keyword evidence="1" id="KW-0805">Transcription regulation</keyword>
<dbReference type="PROSITE" id="PS50995">
    <property type="entry name" value="HTH_MARR_2"/>
    <property type="match status" value="1"/>
</dbReference>
<dbReference type="PROSITE" id="PS01117">
    <property type="entry name" value="HTH_MARR_1"/>
    <property type="match status" value="1"/>
</dbReference>
<dbReference type="InterPro" id="IPR011991">
    <property type="entry name" value="ArsR-like_HTH"/>
</dbReference>
<dbReference type="InterPro" id="IPR023187">
    <property type="entry name" value="Tscrpt_reg_MarR-type_CS"/>
</dbReference>
<dbReference type="InterPro" id="IPR036388">
    <property type="entry name" value="WH-like_DNA-bd_sf"/>
</dbReference>
<dbReference type="InterPro" id="IPR000835">
    <property type="entry name" value="HTH_MarR-typ"/>
</dbReference>
<proteinExistence type="predicted"/>
<dbReference type="Pfam" id="PF12802">
    <property type="entry name" value="MarR_2"/>
    <property type="match status" value="1"/>
</dbReference>
<comment type="caution">
    <text evidence="5">The sequence shown here is derived from an EMBL/GenBank/DDBJ whole genome shotgun (WGS) entry which is preliminary data.</text>
</comment>
<evidence type="ECO:0000259" key="4">
    <source>
        <dbReference type="PROSITE" id="PS50995"/>
    </source>
</evidence>
<evidence type="ECO:0000256" key="2">
    <source>
        <dbReference type="ARBA" id="ARBA00023125"/>
    </source>
</evidence>
<dbReference type="InterPro" id="IPR039422">
    <property type="entry name" value="MarR/SlyA-like"/>
</dbReference>
<dbReference type="CDD" id="cd00090">
    <property type="entry name" value="HTH_ARSR"/>
    <property type="match status" value="1"/>
</dbReference>
<accession>A0ABU3T5R8</accession>
<keyword evidence="3" id="KW-0804">Transcription</keyword>
<keyword evidence="6" id="KW-1185">Reference proteome</keyword>